<gene>
    <name evidence="1" type="primary">45</name>
    <name evidence="1" type="ORF">KYLE_46</name>
</gene>
<dbReference type="Proteomes" id="UP000319711">
    <property type="component" value="Segment"/>
</dbReference>
<sequence length="165" mass="17744">MVNISGYGMSVNIVALQTFPMGFSLESFSDDADPLAIDDTEVAGYEMTFDGGLVAFDKAAAHIVNVSVIPNSEDDINLKLLLQARKSSVKWLPIQDVTTMVINYPERGRVVFSNGTILKGPFADSILSTGRRRSNTYTFAFGAFAGAQTTKQAVIGTIQSLIGLI</sequence>
<proteinExistence type="predicted"/>
<dbReference type="GeneID" id="55620308"/>
<organism evidence="1 2">
    <name type="scientific">Pantoea phage Kyle</name>
    <dbReference type="NCBI Taxonomy" id="2589665"/>
    <lineage>
        <taxon>Viruses</taxon>
        <taxon>Duplodnaviria</taxon>
        <taxon>Heunggongvirae</taxon>
        <taxon>Uroviricota</taxon>
        <taxon>Caudoviricetes</taxon>
        <taxon>Lindbergviridae</taxon>
        <taxon>Kylevirus</taxon>
        <taxon>Kylevirus kyle</taxon>
    </lineage>
</organism>
<dbReference type="Pfam" id="PF22764">
    <property type="entry name" value="E217_Gp32"/>
    <property type="match status" value="1"/>
</dbReference>
<evidence type="ECO:0000313" key="1">
    <source>
        <dbReference type="EMBL" id="QDH49592.1"/>
    </source>
</evidence>
<name>A0A514A8J8_9CAUD</name>
<protein>
    <submittedName>
        <fullName evidence="1">Uncharacterized protein</fullName>
    </submittedName>
</protein>
<evidence type="ECO:0000313" key="2">
    <source>
        <dbReference type="Proteomes" id="UP000319711"/>
    </source>
</evidence>
<dbReference type="KEGG" id="vg:55620308"/>
<dbReference type="RefSeq" id="YP_009849878.1">
    <property type="nucleotide sequence ID" value="NC_048796.1"/>
</dbReference>
<keyword evidence="2" id="KW-1185">Reference proteome</keyword>
<accession>A0A514A8J8</accession>
<dbReference type="EMBL" id="MN038177">
    <property type="protein sequence ID" value="QDH49592.1"/>
    <property type="molecule type" value="Genomic_DNA"/>
</dbReference>
<reference evidence="1 2" key="1">
    <citation type="submission" date="2019-06" db="EMBL/GenBank/DDBJ databases">
        <authorList>
            <person name="Fakulujo A."/>
            <person name="Fiaz D."/>
            <person name="Garg S."/>
            <person name="Gordon G."/>
            <person name="Haider Z."/>
            <person name="Hale A."/>
            <person name="Hodges K."/>
            <person name="Jacob L."/>
            <person name="Kandil F."/>
            <person name="Kincaid V."/>
            <person name="Melchor-Guerra M."/>
            <person name="Morrelli A."/>
            <person name="Morris R."/>
            <person name="Nawaz M."/>
            <person name="Nguyen N."/>
            <person name="Omair A."/>
            <person name="Pray J."/>
            <person name="Saleem H."/>
            <person name="Saravane K."/>
            <person name="Sharma A."/>
            <person name="Singh A."/>
            <person name="Walston M."/>
            <person name="Zaman H."/>
            <person name="Puthuveetil N."/>
            <person name="Do L."/>
            <person name="Islam N."/>
            <person name="Johnson A."/>
        </authorList>
    </citation>
    <scope>NUCLEOTIDE SEQUENCE [LARGE SCALE GENOMIC DNA]</scope>
</reference>
<dbReference type="InterPro" id="IPR054440">
    <property type="entry name" value="Gp32-like"/>
</dbReference>